<dbReference type="PROSITE" id="PS51257">
    <property type="entry name" value="PROKAR_LIPOPROTEIN"/>
    <property type="match status" value="1"/>
</dbReference>
<dbReference type="PANTHER" id="PTHR34512">
    <property type="entry name" value="CELL SURFACE PROTEIN"/>
    <property type="match status" value="1"/>
</dbReference>
<evidence type="ECO:0000259" key="2">
    <source>
        <dbReference type="Pfam" id="PF13360"/>
    </source>
</evidence>
<proteinExistence type="predicted"/>
<dbReference type="Gene3D" id="2.130.10.10">
    <property type="entry name" value="YVTN repeat-like/Quinoprotein amine dehydrogenase"/>
    <property type="match status" value="2"/>
</dbReference>
<keyword evidence="4" id="KW-1185">Reference proteome</keyword>
<name>A0A4R2R562_9PSEU</name>
<evidence type="ECO:0000256" key="1">
    <source>
        <dbReference type="SAM" id="SignalP"/>
    </source>
</evidence>
<dbReference type="Proteomes" id="UP000294911">
    <property type="component" value="Unassembled WGS sequence"/>
</dbReference>
<sequence>MLGKPAATCAAVASLLIVAGCSAPEQDTVAAQQTDFRAQWTLAQDPVRFTEYPTLRGTGRADVVGDVVFSSDIDGVRAVDGRNGRGLWRSSELEERRGVDGFAPPVPGSSPVLLGRNEPVVFTGWSDPKNKVGVAALRGSTGEPWWQGELDGNVPKDATAAASLVVAASSAGVAVRVYDAVAEVSYASVMLDSTTGETIWREPDFGAAGATDEVVLGKRAVPNARYAALDAETGEPRWTLPRTVGNHDWSTSETRLVYANQQTAVFASAESFSVVVDIGTGEVREVRPVGGGCVGQGDRLAVCGLAERDGKPYAPFGLDPSTGAQVPLDKVRKALGPDGTVTGATDTHVYGAAADGAGRVFDLGTGEQQGEDLPVPMRAVGNGFGISQDTPLSAWQIYPALNPN</sequence>
<comment type="caution">
    <text evidence="3">The sequence shown here is derived from an EMBL/GenBank/DDBJ whole genome shotgun (WGS) entry which is preliminary data.</text>
</comment>
<reference evidence="3 4" key="1">
    <citation type="submission" date="2019-03" db="EMBL/GenBank/DDBJ databases">
        <title>Genomic Encyclopedia of Type Strains, Phase IV (KMG-IV): sequencing the most valuable type-strain genomes for metagenomic binning, comparative biology and taxonomic classification.</title>
        <authorList>
            <person name="Goeker M."/>
        </authorList>
    </citation>
    <scope>NUCLEOTIDE SEQUENCE [LARGE SCALE GENOMIC DNA]</scope>
    <source>
        <strain evidence="3 4">DSM 45765</strain>
    </source>
</reference>
<dbReference type="InterPro" id="IPR011047">
    <property type="entry name" value="Quinoprotein_ADH-like_sf"/>
</dbReference>
<dbReference type="SUPFAM" id="SSF50998">
    <property type="entry name" value="Quinoprotein alcohol dehydrogenase-like"/>
    <property type="match status" value="1"/>
</dbReference>
<gene>
    <name evidence="3" type="ORF">EV191_1011120</name>
</gene>
<protein>
    <submittedName>
        <fullName evidence="3">Outer membrane protein assembly factor BamB</fullName>
    </submittedName>
</protein>
<dbReference type="Pfam" id="PF13360">
    <property type="entry name" value="PQQ_2"/>
    <property type="match status" value="1"/>
</dbReference>
<dbReference type="AlphaFoldDB" id="A0A4R2R562"/>
<dbReference type="PANTHER" id="PTHR34512:SF30">
    <property type="entry name" value="OUTER MEMBRANE PROTEIN ASSEMBLY FACTOR BAMB"/>
    <property type="match status" value="1"/>
</dbReference>
<evidence type="ECO:0000313" key="3">
    <source>
        <dbReference type="EMBL" id="TCP57167.1"/>
    </source>
</evidence>
<accession>A0A4R2R562</accession>
<dbReference type="InterPro" id="IPR015943">
    <property type="entry name" value="WD40/YVTN_repeat-like_dom_sf"/>
</dbReference>
<feature type="chain" id="PRO_5038830417" evidence="1">
    <location>
        <begin position="24"/>
        <end position="404"/>
    </location>
</feature>
<organism evidence="3 4">
    <name type="scientific">Tamaricihabitans halophyticus</name>
    <dbReference type="NCBI Taxonomy" id="1262583"/>
    <lineage>
        <taxon>Bacteria</taxon>
        <taxon>Bacillati</taxon>
        <taxon>Actinomycetota</taxon>
        <taxon>Actinomycetes</taxon>
        <taxon>Pseudonocardiales</taxon>
        <taxon>Pseudonocardiaceae</taxon>
        <taxon>Tamaricihabitans</taxon>
    </lineage>
</organism>
<feature type="domain" description="Pyrrolo-quinoline quinone repeat" evidence="2">
    <location>
        <begin position="134"/>
        <end position="289"/>
    </location>
</feature>
<dbReference type="EMBL" id="SLXQ01000001">
    <property type="protein sequence ID" value="TCP57167.1"/>
    <property type="molecule type" value="Genomic_DNA"/>
</dbReference>
<evidence type="ECO:0000313" key="4">
    <source>
        <dbReference type="Proteomes" id="UP000294911"/>
    </source>
</evidence>
<dbReference type="InterPro" id="IPR002372">
    <property type="entry name" value="PQQ_rpt_dom"/>
</dbReference>
<keyword evidence="1" id="KW-0732">Signal</keyword>
<feature type="signal peptide" evidence="1">
    <location>
        <begin position="1"/>
        <end position="23"/>
    </location>
</feature>